<dbReference type="Proteomes" id="UP000461010">
    <property type="component" value="Unassembled WGS sequence"/>
</dbReference>
<protein>
    <submittedName>
        <fullName evidence="2">Uncharacterized protein</fullName>
    </submittedName>
</protein>
<evidence type="ECO:0000313" key="1">
    <source>
        <dbReference type="EMBL" id="KAB7890084.1"/>
    </source>
</evidence>
<reference evidence="3 4" key="1">
    <citation type="submission" date="2019-10" db="EMBL/GenBank/DDBJ databases">
        <title>Poseidonibacter ostreae sp. nov., isolated from the gut of the Ostrea denselamellosa.</title>
        <authorList>
            <person name="Choi A."/>
        </authorList>
    </citation>
    <scope>NUCLEOTIDE SEQUENCE [LARGE SCALE GENOMIC DNA]</scope>
    <source>
        <strain evidence="2 4">SJOD-M-33</strain>
        <strain evidence="1 3">SJOD-M-5</strain>
    </source>
</reference>
<dbReference type="AlphaFoldDB" id="A0A6L4WW24"/>
<gene>
    <name evidence="1" type="ORF">GBG18_09610</name>
    <name evidence="2" type="ORF">GBG19_01940</name>
</gene>
<evidence type="ECO:0000313" key="4">
    <source>
        <dbReference type="Proteomes" id="UP000472839"/>
    </source>
</evidence>
<keyword evidence="3" id="KW-1185">Reference proteome</keyword>
<sequence length="72" mass="8077">MKSVYVQKFEKSINKLNNLNNNEIYDITGIIHALTALTGTYGLVFGSTTLLVLSPLILLTSFHCNFLMENKI</sequence>
<dbReference type="EMBL" id="WFKK01000003">
    <property type="protein sequence ID" value="KAB7890797.1"/>
    <property type="molecule type" value="Genomic_DNA"/>
</dbReference>
<comment type="caution">
    <text evidence="2">The sequence shown here is derived from an EMBL/GenBank/DDBJ whole genome shotgun (WGS) entry which is preliminary data.</text>
</comment>
<name>A0A6L4WW24_9BACT</name>
<dbReference type="Proteomes" id="UP000472839">
    <property type="component" value="Unassembled WGS sequence"/>
</dbReference>
<evidence type="ECO:0000313" key="2">
    <source>
        <dbReference type="EMBL" id="KAB7890797.1"/>
    </source>
</evidence>
<organism evidence="2 4">
    <name type="scientific">Poseidonibacter ostreae</name>
    <dbReference type="NCBI Taxonomy" id="2654171"/>
    <lineage>
        <taxon>Bacteria</taxon>
        <taxon>Pseudomonadati</taxon>
        <taxon>Campylobacterota</taxon>
        <taxon>Epsilonproteobacteria</taxon>
        <taxon>Campylobacterales</taxon>
        <taxon>Arcobacteraceae</taxon>
        <taxon>Poseidonibacter</taxon>
    </lineage>
</organism>
<evidence type="ECO:0000313" key="3">
    <source>
        <dbReference type="Proteomes" id="UP000461010"/>
    </source>
</evidence>
<dbReference type="RefSeq" id="WP_152190581.1">
    <property type="nucleotide sequence ID" value="NZ_WFKI01000005.1"/>
</dbReference>
<accession>A0A6L4WW24</accession>
<proteinExistence type="predicted"/>
<dbReference type="EMBL" id="WFKJ01000028">
    <property type="protein sequence ID" value="KAB7890084.1"/>
    <property type="molecule type" value="Genomic_DNA"/>
</dbReference>